<dbReference type="GO" id="GO:0000015">
    <property type="term" value="C:phosphopyruvate hydratase complex"/>
    <property type="evidence" value="ECO:0007669"/>
    <property type="project" value="InterPro"/>
</dbReference>
<feature type="binding site" evidence="10">
    <location>
        <position position="246"/>
    </location>
    <ligand>
        <name>Mg(2+)</name>
        <dbReference type="ChEBI" id="CHEBI:18420"/>
    </ligand>
</feature>
<feature type="binding site" evidence="9">
    <location>
        <position position="320"/>
    </location>
    <ligand>
        <name>substrate</name>
    </ligand>
</feature>
<dbReference type="EC" id="4.2.1.11" evidence="3"/>
<evidence type="ECO:0000259" key="12">
    <source>
        <dbReference type="SMART" id="SM01193"/>
    </source>
</evidence>
<keyword evidence="6" id="KW-0456">Lyase</keyword>
<feature type="binding site" evidence="9">
    <location>
        <position position="295"/>
    </location>
    <ligand>
        <name>substrate</name>
    </ligand>
</feature>
<feature type="binding site" evidence="10">
    <location>
        <position position="295"/>
    </location>
    <ligand>
        <name>Mg(2+)</name>
        <dbReference type="ChEBI" id="CHEBI:18420"/>
    </ligand>
</feature>
<dbReference type="PROSITE" id="PS00164">
    <property type="entry name" value="ENOLASE"/>
    <property type="match status" value="1"/>
</dbReference>
<dbReference type="NCBIfam" id="TIGR01060">
    <property type="entry name" value="eno"/>
    <property type="match status" value="1"/>
</dbReference>
<feature type="binding site" evidence="9">
    <location>
        <begin position="372"/>
        <end position="375"/>
    </location>
    <ligand>
        <name>substrate</name>
    </ligand>
</feature>
<evidence type="ECO:0000256" key="8">
    <source>
        <dbReference type="PIRSR" id="PIRSR001400-1"/>
    </source>
</evidence>
<dbReference type="SFLD" id="SFLDF00002">
    <property type="entry name" value="enolase"/>
    <property type="match status" value="1"/>
</dbReference>
<organism evidence="13">
    <name type="scientific">Phaffia rhodozyma</name>
    <name type="common">Yeast</name>
    <name type="synonym">Xanthophyllomyces dendrorhous</name>
    <dbReference type="NCBI Taxonomy" id="264483"/>
    <lineage>
        <taxon>Eukaryota</taxon>
        <taxon>Fungi</taxon>
        <taxon>Dikarya</taxon>
        <taxon>Basidiomycota</taxon>
        <taxon>Agaricomycotina</taxon>
        <taxon>Tremellomycetes</taxon>
        <taxon>Cystofilobasidiales</taxon>
        <taxon>Mrakiaceae</taxon>
        <taxon>Phaffia</taxon>
    </lineage>
</organism>
<evidence type="ECO:0000256" key="1">
    <source>
        <dbReference type="ARBA" id="ARBA00005031"/>
    </source>
</evidence>
<dbReference type="InterPro" id="IPR020809">
    <property type="entry name" value="Enolase_CS"/>
</dbReference>
<dbReference type="SMART" id="SM01192">
    <property type="entry name" value="Enolase_C"/>
    <property type="match status" value="1"/>
</dbReference>
<proteinExistence type="inferred from homology"/>
<feature type="binding site" evidence="9">
    <location>
        <position position="396"/>
    </location>
    <ligand>
        <name>substrate</name>
    </ligand>
</feature>
<feature type="binding site" evidence="10">
    <location>
        <position position="320"/>
    </location>
    <ligand>
        <name>Mg(2+)</name>
        <dbReference type="ChEBI" id="CHEBI:18420"/>
    </ligand>
</feature>
<feature type="binding site" evidence="9">
    <location>
        <position position="159"/>
    </location>
    <ligand>
        <name>substrate</name>
    </ligand>
</feature>
<dbReference type="PANTHER" id="PTHR11902">
    <property type="entry name" value="ENOLASE"/>
    <property type="match status" value="1"/>
</dbReference>
<evidence type="ECO:0000256" key="4">
    <source>
        <dbReference type="ARBA" id="ARBA00022842"/>
    </source>
</evidence>
<dbReference type="Gene3D" id="3.20.20.120">
    <property type="entry name" value="Enolase-like C-terminal domain"/>
    <property type="match status" value="1"/>
</dbReference>
<dbReference type="SUPFAM" id="SSF51604">
    <property type="entry name" value="Enolase C-terminal domain-like"/>
    <property type="match status" value="1"/>
</dbReference>
<dbReference type="FunFam" id="3.30.390.10:FF:000001">
    <property type="entry name" value="Enolase"/>
    <property type="match status" value="1"/>
</dbReference>
<name>A0A0F7SMS0_PHARH</name>
<evidence type="ECO:0000256" key="10">
    <source>
        <dbReference type="PIRSR" id="PIRSR001400-3"/>
    </source>
</evidence>
<dbReference type="Gene3D" id="3.30.390.10">
    <property type="entry name" value="Enolase-like, N-terminal domain"/>
    <property type="match status" value="1"/>
</dbReference>
<dbReference type="SFLD" id="SFLDG00178">
    <property type="entry name" value="enolase"/>
    <property type="match status" value="1"/>
</dbReference>
<keyword evidence="5" id="KW-0324">Glycolysis</keyword>
<feature type="active site" description="Proton acceptor" evidence="8">
    <location>
        <position position="345"/>
    </location>
</feature>
<evidence type="ECO:0000313" key="13">
    <source>
        <dbReference type="EMBL" id="CED83362.1"/>
    </source>
</evidence>
<dbReference type="EMBL" id="LN483142">
    <property type="protein sequence ID" value="CED83362.1"/>
    <property type="molecule type" value="Genomic_DNA"/>
</dbReference>
<dbReference type="PIRSF" id="PIRSF001400">
    <property type="entry name" value="Enolase"/>
    <property type="match status" value="1"/>
</dbReference>
<feature type="domain" description="Enolase C-terminal TIM barrel" evidence="11">
    <location>
        <begin position="143"/>
        <end position="436"/>
    </location>
</feature>
<feature type="domain" description="Enolase N-terminal" evidence="12">
    <location>
        <begin position="3"/>
        <end position="134"/>
    </location>
</feature>
<protein>
    <recommendedName>
        <fullName evidence="3">phosphopyruvate hydratase</fullName>
        <ecNumber evidence="3">4.2.1.11</ecNumber>
    </recommendedName>
</protein>
<evidence type="ECO:0000259" key="11">
    <source>
        <dbReference type="SMART" id="SM01192"/>
    </source>
</evidence>
<evidence type="ECO:0000256" key="5">
    <source>
        <dbReference type="ARBA" id="ARBA00023152"/>
    </source>
</evidence>
<evidence type="ECO:0000256" key="3">
    <source>
        <dbReference type="ARBA" id="ARBA00012058"/>
    </source>
</evidence>
<evidence type="ECO:0000256" key="6">
    <source>
        <dbReference type="ARBA" id="ARBA00023239"/>
    </source>
</evidence>
<dbReference type="SMART" id="SM01193">
    <property type="entry name" value="Enolase_N"/>
    <property type="match status" value="1"/>
</dbReference>
<comment type="catalytic activity">
    <reaction evidence="7">
        <text>(2R)-2-phosphoglycerate = phosphoenolpyruvate + H2O</text>
        <dbReference type="Rhea" id="RHEA:10164"/>
        <dbReference type="ChEBI" id="CHEBI:15377"/>
        <dbReference type="ChEBI" id="CHEBI:58289"/>
        <dbReference type="ChEBI" id="CHEBI:58702"/>
        <dbReference type="EC" id="4.2.1.11"/>
    </reaction>
</comment>
<dbReference type="PANTHER" id="PTHR11902:SF1">
    <property type="entry name" value="ENOLASE"/>
    <property type="match status" value="1"/>
</dbReference>
<keyword evidence="10" id="KW-0479">Metal-binding</keyword>
<dbReference type="Pfam" id="PF03952">
    <property type="entry name" value="Enolase_N"/>
    <property type="match status" value="1"/>
</dbReference>
<dbReference type="InterPro" id="IPR020810">
    <property type="entry name" value="Enolase_C"/>
</dbReference>
<evidence type="ECO:0000256" key="9">
    <source>
        <dbReference type="PIRSR" id="PIRSR001400-2"/>
    </source>
</evidence>
<comment type="cofactor">
    <cofactor evidence="10">
        <name>Mg(2+)</name>
        <dbReference type="ChEBI" id="CHEBI:18420"/>
    </cofactor>
    <text evidence="10">Mg(2+) is required for catalysis and for stabilizing the dimer.</text>
</comment>
<dbReference type="InterPro" id="IPR000941">
    <property type="entry name" value="Enolase"/>
</dbReference>
<dbReference type="SUPFAM" id="SSF54826">
    <property type="entry name" value="Enolase N-terminal domain-like"/>
    <property type="match status" value="1"/>
</dbReference>
<dbReference type="HAMAP" id="MF_00318">
    <property type="entry name" value="Enolase"/>
    <property type="match status" value="1"/>
</dbReference>
<dbReference type="FunFam" id="3.20.20.120:FF:000002">
    <property type="entry name" value="Enolase 1"/>
    <property type="match status" value="1"/>
</dbReference>
<evidence type="ECO:0000256" key="2">
    <source>
        <dbReference type="ARBA" id="ARBA00009604"/>
    </source>
</evidence>
<accession>A0A0F7SMS0</accession>
<dbReference type="AlphaFoldDB" id="A0A0F7SMS0"/>
<feature type="binding site" evidence="9">
    <location>
        <position position="168"/>
    </location>
    <ligand>
        <name>substrate</name>
    </ligand>
</feature>
<evidence type="ECO:0000256" key="7">
    <source>
        <dbReference type="ARBA" id="ARBA00048333"/>
    </source>
</evidence>
<comment type="similarity">
    <text evidence="2">Belongs to the enolase family.</text>
</comment>
<dbReference type="PRINTS" id="PR00148">
    <property type="entry name" value="ENOLASE"/>
</dbReference>
<feature type="active site" description="Proton donor" evidence="8">
    <location>
        <position position="211"/>
    </location>
</feature>
<dbReference type="InterPro" id="IPR036849">
    <property type="entry name" value="Enolase-like_C_sf"/>
</dbReference>
<dbReference type="GO" id="GO:0004634">
    <property type="term" value="F:phosphopyruvate hydratase activity"/>
    <property type="evidence" value="ECO:0007669"/>
    <property type="project" value="UniProtKB-EC"/>
</dbReference>
<dbReference type="CDD" id="cd03313">
    <property type="entry name" value="enolase"/>
    <property type="match status" value="1"/>
</dbReference>
<keyword evidence="4 10" id="KW-0460">Magnesium</keyword>
<dbReference type="UniPathway" id="UPA00109">
    <property type="reaction ID" value="UER00187"/>
</dbReference>
<dbReference type="InterPro" id="IPR029017">
    <property type="entry name" value="Enolase-like_N"/>
</dbReference>
<sequence length="445" mass="47568">MAITKVFARQIFDSRGNPTVEVDITTDKGKFTSAVPSGASTGVHEAVELRDGDKSAYMGKGVSKAVANVNDILGPALIESKLEPTQQKEIDDLLIKTDGTPNKGKLGANAILGVSMAVSEAGAAAKGVPLYQHLAELAGVKTPYVLPVPCFNVINGGSHAGNALAFQEFMILPTGASTFTEAMKMGSETYHHLKKVIQTKYGIDATNVGDEGGFAPNVSGATESLELLVEAIEKAGYTGKISIALDVASSEFYKDGKYDLDFKNPNSDPSKWISGEELAAQYNDMVAKYPIVSIEDPFDQDDWASWTHLTKDTQSQVVGDDLTVTNVARIKTAIEKKACNGLLLKINQIGTITESIQSVQLCQSNSWGIMASHRSGETENTYIADLAVGLRTLQIKTGAPCRSERLAKYNRLLKIEEEINLAGGQALYPGLKAFSKGLAAPEFAL</sequence>
<dbReference type="SFLD" id="SFLDS00001">
    <property type="entry name" value="Enolase"/>
    <property type="match status" value="1"/>
</dbReference>
<comment type="pathway">
    <text evidence="1">Carbohydrate degradation; glycolysis; pyruvate from D-glyceraldehyde 3-phosphate: step 4/5.</text>
</comment>
<reference evidence="13" key="1">
    <citation type="submission" date="2014-08" db="EMBL/GenBank/DDBJ databases">
        <authorList>
            <person name="Sharma Rahul"/>
            <person name="Thines Marco"/>
        </authorList>
    </citation>
    <scope>NUCLEOTIDE SEQUENCE</scope>
</reference>
<dbReference type="GO" id="GO:0006096">
    <property type="term" value="P:glycolytic process"/>
    <property type="evidence" value="ECO:0007669"/>
    <property type="project" value="UniProtKB-UniPathway"/>
</dbReference>
<dbReference type="GO" id="GO:0000287">
    <property type="term" value="F:magnesium ion binding"/>
    <property type="evidence" value="ECO:0007669"/>
    <property type="project" value="InterPro"/>
</dbReference>
<dbReference type="Pfam" id="PF00113">
    <property type="entry name" value="Enolase_C"/>
    <property type="match status" value="1"/>
</dbReference>
<dbReference type="InterPro" id="IPR020811">
    <property type="entry name" value="Enolase_N"/>
</dbReference>